<reference evidence="1 2" key="1">
    <citation type="submission" date="2014-04" db="EMBL/GenBank/DDBJ databases">
        <authorList>
            <consortium name="DOE Joint Genome Institute"/>
            <person name="Kuo A."/>
            <person name="Tarkka M."/>
            <person name="Buscot F."/>
            <person name="Kohler A."/>
            <person name="Nagy L.G."/>
            <person name="Floudas D."/>
            <person name="Copeland A."/>
            <person name="Barry K.W."/>
            <person name="Cichocki N."/>
            <person name="Veneault-Fourrey C."/>
            <person name="LaButti K."/>
            <person name="Lindquist E.A."/>
            <person name="Lipzen A."/>
            <person name="Lundell T."/>
            <person name="Morin E."/>
            <person name="Murat C."/>
            <person name="Sun H."/>
            <person name="Tunlid A."/>
            <person name="Henrissat B."/>
            <person name="Grigoriev I.V."/>
            <person name="Hibbett D.S."/>
            <person name="Martin F."/>
            <person name="Nordberg H.P."/>
            <person name="Cantor M.N."/>
            <person name="Hua S.X."/>
        </authorList>
    </citation>
    <scope>NUCLEOTIDE SEQUENCE [LARGE SCALE GENOMIC DNA]</scope>
    <source>
        <strain evidence="1 2">F 1598</strain>
    </source>
</reference>
<evidence type="ECO:0000313" key="2">
    <source>
        <dbReference type="Proteomes" id="UP000054166"/>
    </source>
</evidence>
<keyword evidence="2" id="KW-1185">Reference proteome</keyword>
<evidence type="ECO:0000313" key="1">
    <source>
        <dbReference type="EMBL" id="KIM82257.1"/>
    </source>
</evidence>
<dbReference type="HOGENOM" id="CLU_030046_0_1_1"/>
<proteinExistence type="predicted"/>
<gene>
    <name evidence="1" type="ORF">PILCRDRAFT_71145</name>
</gene>
<reference evidence="2" key="2">
    <citation type="submission" date="2015-01" db="EMBL/GenBank/DDBJ databases">
        <title>Evolutionary Origins and Diversification of the Mycorrhizal Mutualists.</title>
        <authorList>
            <consortium name="DOE Joint Genome Institute"/>
            <consortium name="Mycorrhizal Genomics Consortium"/>
            <person name="Kohler A."/>
            <person name="Kuo A."/>
            <person name="Nagy L.G."/>
            <person name="Floudas D."/>
            <person name="Copeland A."/>
            <person name="Barry K.W."/>
            <person name="Cichocki N."/>
            <person name="Veneault-Fourrey C."/>
            <person name="LaButti K."/>
            <person name="Lindquist E.A."/>
            <person name="Lipzen A."/>
            <person name="Lundell T."/>
            <person name="Morin E."/>
            <person name="Murat C."/>
            <person name="Riley R."/>
            <person name="Ohm R."/>
            <person name="Sun H."/>
            <person name="Tunlid A."/>
            <person name="Henrissat B."/>
            <person name="Grigoriev I.V."/>
            <person name="Hibbett D.S."/>
            <person name="Martin F."/>
        </authorList>
    </citation>
    <scope>NUCLEOTIDE SEQUENCE [LARGE SCALE GENOMIC DNA]</scope>
    <source>
        <strain evidence="2">F 1598</strain>
    </source>
</reference>
<dbReference type="Proteomes" id="UP000054166">
    <property type="component" value="Unassembled WGS sequence"/>
</dbReference>
<dbReference type="InParanoid" id="A0A0C3BY21"/>
<dbReference type="AlphaFoldDB" id="A0A0C3BY21"/>
<sequence>MASLGLPPDRKITDNLHPLPRRVIPKPNIEPSDVDAQIGGLQYVGSYNWVDSPSPTIIVPGSPPRWLDREMPFTVPPDSSGIVFVDQNGYRMKSMPLLPLIKAVEFMPRTQGRSDRDVHWPSVDFVTDRSNLRKLMRWIDGYAGRAFRIDAQLAGNGTVLLSRWETRTREQGLPTSYGFNFEGASTTPAAGCEGTTSHHRIVKYNFGGLSMIVRFEVDAFIPPVASPVNDIDFPNRLEVPEPSTTSPLAAPSPLSLADQRNPLTILQGGAMVPQSSLIEVKSPSQKSATKRKWAEIYPQLYLSQTPWLYKAIHRDGQFYTVRKTQLGSSELADVAVKSKLRFQKLRLALQVIKNTIIESGAQGRLSLVLENRELVVFNRRSEASCLPKDIMALFQE</sequence>
<organism evidence="1 2">
    <name type="scientific">Piloderma croceum (strain F 1598)</name>
    <dbReference type="NCBI Taxonomy" id="765440"/>
    <lineage>
        <taxon>Eukaryota</taxon>
        <taxon>Fungi</taxon>
        <taxon>Dikarya</taxon>
        <taxon>Basidiomycota</taxon>
        <taxon>Agaricomycotina</taxon>
        <taxon>Agaricomycetes</taxon>
        <taxon>Agaricomycetidae</taxon>
        <taxon>Atheliales</taxon>
        <taxon>Atheliaceae</taxon>
        <taxon>Piloderma</taxon>
    </lineage>
</organism>
<dbReference type="STRING" id="765440.A0A0C3BY21"/>
<protein>
    <recommendedName>
        <fullName evidence="3">Geranylgeranyl pyrophosphate synthetase</fullName>
    </recommendedName>
</protein>
<dbReference type="OrthoDB" id="420564at2759"/>
<accession>A0A0C3BY21</accession>
<evidence type="ECO:0008006" key="3">
    <source>
        <dbReference type="Google" id="ProtNLM"/>
    </source>
</evidence>
<dbReference type="EMBL" id="KN832995">
    <property type="protein sequence ID" value="KIM82257.1"/>
    <property type="molecule type" value="Genomic_DNA"/>
</dbReference>
<dbReference type="PANTHER" id="PTHR35179:SF2">
    <property type="entry name" value="START DOMAIN-CONTAINING PROTEIN"/>
    <property type="match status" value="1"/>
</dbReference>
<dbReference type="PANTHER" id="PTHR35179">
    <property type="entry name" value="PROTEIN CBG02620"/>
    <property type="match status" value="1"/>
</dbReference>
<name>A0A0C3BY21_PILCF</name>